<dbReference type="AlphaFoldDB" id="A0AAN4VYG1"/>
<evidence type="ECO:0008006" key="4">
    <source>
        <dbReference type="Google" id="ProtNLM"/>
    </source>
</evidence>
<dbReference type="EMBL" id="BQKE01000001">
    <property type="protein sequence ID" value="GJM61097.1"/>
    <property type="molecule type" value="Genomic_DNA"/>
</dbReference>
<dbReference type="InterPro" id="IPR023346">
    <property type="entry name" value="Lysozyme-like_dom_sf"/>
</dbReference>
<evidence type="ECO:0000313" key="3">
    <source>
        <dbReference type="Proteomes" id="UP001310022"/>
    </source>
</evidence>
<protein>
    <recommendedName>
        <fullName evidence="4">Transglycosylase SLT domain-containing protein</fullName>
    </recommendedName>
</protein>
<name>A0AAN4VYG1_9BACT</name>
<feature type="signal peptide" evidence="1">
    <location>
        <begin position="1"/>
        <end position="20"/>
    </location>
</feature>
<sequence length="412" mass="48049">MRCFLLLISIVVSCYPVAKANAFKFAGETFRFELLEEEQQWALEKSLKKRHESLKENGVPQEFTIPNKMIFYRESGEGHCYALKNRNYPFSVGMVPSDLVQLYEEEAWRAYQQYGKDAPPLSVVLAMHYTESAFNPKSLGDRGNSIGLGQLYKPTARILLQQDKAFWSKYFYFDRKGQHHFRSVRDMVRFTFDFLKLEKEYGADNKFEGIRAYNGIGEHAEKYARKVIMRSLVYERFFAQYHQRQIDLGSFTLKLNQMLVHQVLHYFGQGISPTEFNALFNVCMEQIKGSFLFPSYYPPQPFSNQESAMQVDFQSVHNLSGESHKAFLMVEDGQCVFSYFKNASVLLEVINKEDNGGFYCYDFWQGKRKILFDQEDLVDDTFYSNVIPGDFLFIPKGTLVYAPREQITLLVR</sequence>
<keyword evidence="3" id="KW-1185">Reference proteome</keyword>
<proteinExistence type="predicted"/>
<organism evidence="2 3">
    <name type="scientific">Persicobacter diffluens</name>
    <dbReference type="NCBI Taxonomy" id="981"/>
    <lineage>
        <taxon>Bacteria</taxon>
        <taxon>Pseudomonadati</taxon>
        <taxon>Bacteroidota</taxon>
        <taxon>Cytophagia</taxon>
        <taxon>Cytophagales</taxon>
        <taxon>Persicobacteraceae</taxon>
        <taxon>Persicobacter</taxon>
    </lineage>
</organism>
<keyword evidence="1" id="KW-0732">Signal</keyword>
<feature type="chain" id="PRO_5043032623" description="Transglycosylase SLT domain-containing protein" evidence="1">
    <location>
        <begin position="21"/>
        <end position="412"/>
    </location>
</feature>
<comment type="caution">
    <text evidence="2">The sequence shown here is derived from an EMBL/GenBank/DDBJ whole genome shotgun (WGS) entry which is preliminary data.</text>
</comment>
<gene>
    <name evidence="2" type="ORF">PEDI_16490</name>
</gene>
<dbReference type="SUPFAM" id="SSF53955">
    <property type="entry name" value="Lysozyme-like"/>
    <property type="match status" value="1"/>
</dbReference>
<evidence type="ECO:0000256" key="1">
    <source>
        <dbReference type="SAM" id="SignalP"/>
    </source>
</evidence>
<reference evidence="2 3" key="1">
    <citation type="submission" date="2021-12" db="EMBL/GenBank/DDBJ databases">
        <title>Genome sequencing of bacteria with rrn-lacking chromosome and rrn-plasmid.</title>
        <authorList>
            <person name="Anda M."/>
            <person name="Iwasaki W."/>
        </authorList>
    </citation>
    <scope>NUCLEOTIDE SEQUENCE [LARGE SCALE GENOMIC DNA]</scope>
    <source>
        <strain evidence="2 3">NBRC 15940</strain>
    </source>
</reference>
<dbReference type="Gene3D" id="1.10.530.10">
    <property type="match status" value="1"/>
</dbReference>
<evidence type="ECO:0000313" key="2">
    <source>
        <dbReference type="EMBL" id="GJM61097.1"/>
    </source>
</evidence>
<dbReference type="Proteomes" id="UP001310022">
    <property type="component" value="Unassembled WGS sequence"/>
</dbReference>
<accession>A0AAN4VYG1</accession>